<proteinExistence type="predicted"/>
<gene>
    <name evidence="1" type="ORF">RFULGI_LOCUS15964</name>
</gene>
<evidence type="ECO:0000313" key="2">
    <source>
        <dbReference type="Proteomes" id="UP000789396"/>
    </source>
</evidence>
<dbReference type="AlphaFoldDB" id="A0A9N9P417"/>
<dbReference type="EMBL" id="CAJVPZ010054024">
    <property type="protein sequence ID" value="CAG8782644.1"/>
    <property type="molecule type" value="Genomic_DNA"/>
</dbReference>
<reference evidence="1" key="1">
    <citation type="submission" date="2021-06" db="EMBL/GenBank/DDBJ databases">
        <authorList>
            <person name="Kallberg Y."/>
            <person name="Tangrot J."/>
            <person name="Rosling A."/>
        </authorList>
    </citation>
    <scope>NUCLEOTIDE SEQUENCE</scope>
    <source>
        <strain evidence="1">IN212</strain>
    </source>
</reference>
<protein>
    <submittedName>
        <fullName evidence="1">4609_t:CDS:1</fullName>
    </submittedName>
</protein>
<feature type="non-terminal residue" evidence="1">
    <location>
        <position position="1"/>
    </location>
</feature>
<comment type="caution">
    <text evidence="1">The sequence shown here is derived from an EMBL/GenBank/DDBJ whole genome shotgun (WGS) entry which is preliminary data.</text>
</comment>
<name>A0A9N9P417_9GLOM</name>
<accession>A0A9N9P417</accession>
<dbReference type="Proteomes" id="UP000789396">
    <property type="component" value="Unassembled WGS sequence"/>
</dbReference>
<evidence type="ECO:0000313" key="1">
    <source>
        <dbReference type="EMBL" id="CAG8782644.1"/>
    </source>
</evidence>
<organism evidence="1 2">
    <name type="scientific">Racocetra fulgida</name>
    <dbReference type="NCBI Taxonomy" id="60492"/>
    <lineage>
        <taxon>Eukaryota</taxon>
        <taxon>Fungi</taxon>
        <taxon>Fungi incertae sedis</taxon>
        <taxon>Mucoromycota</taxon>
        <taxon>Glomeromycotina</taxon>
        <taxon>Glomeromycetes</taxon>
        <taxon>Diversisporales</taxon>
        <taxon>Gigasporaceae</taxon>
        <taxon>Racocetra</taxon>
    </lineage>
</organism>
<keyword evidence="2" id="KW-1185">Reference proteome</keyword>
<dbReference type="OrthoDB" id="2468144at2759"/>
<sequence>EEVIVLQDESTKTKLSRQARIRKNKKLRREQKQTEMLRSPNDDILPVIDDIIFDPSRVW</sequence>